<dbReference type="InParanoid" id="A0A263D1Q7"/>
<dbReference type="Pfam" id="PF05719">
    <property type="entry name" value="GPP34"/>
    <property type="match status" value="1"/>
</dbReference>
<evidence type="ECO:0000256" key="2">
    <source>
        <dbReference type="ARBA" id="ARBA00023034"/>
    </source>
</evidence>
<proteinExistence type="predicted"/>
<dbReference type="AlphaFoldDB" id="A0A263D1Q7"/>
<accession>A0A263D1Q7</accession>
<keyword evidence="3" id="KW-0446">Lipid-binding</keyword>
<gene>
    <name evidence="5" type="ORF">CFN78_21060</name>
</gene>
<dbReference type="OrthoDB" id="4717569at2"/>
<keyword evidence="6" id="KW-1185">Reference proteome</keyword>
<name>A0A263D1Q7_9PSEU</name>
<reference evidence="5 6" key="1">
    <citation type="submission" date="2017-07" db="EMBL/GenBank/DDBJ databases">
        <title>Amycolatopsis antarcticus sp. nov., isolated from the surface of an Antarcticus brown macroalga.</title>
        <authorList>
            <person name="Wang J."/>
            <person name="Leiva S."/>
            <person name="Huang J."/>
            <person name="Huang Y."/>
        </authorList>
    </citation>
    <scope>NUCLEOTIDE SEQUENCE [LARGE SCALE GENOMIC DNA]</scope>
    <source>
        <strain evidence="5 6">AU-G6</strain>
    </source>
</reference>
<sequence>MDLTLPQRLYLLIFNLEKNKLDSASALVRGQLMRAAAVGELTITGVLRDVGGKAVRDAATPPPSDSFLAEVFYDVSPEKPRKWFSLVDENWHKAEATVRDQLEASGAITVDRSRMLGIFPTRRTTPGDPAQVSALRENIRNAVLLARDPATLPPEDAVLAVLAADGDLYSVFTPRQRRENKQALTALRDHVDATMPGLRRATGLSMAARRAGAA</sequence>
<dbReference type="InterPro" id="IPR008628">
    <property type="entry name" value="GPP34-like"/>
</dbReference>
<organism evidence="5 6">
    <name type="scientific">Amycolatopsis antarctica</name>
    <dbReference type="NCBI Taxonomy" id="1854586"/>
    <lineage>
        <taxon>Bacteria</taxon>
        <taxon>Bacillati</taxon>
        <taxon>Actinomycetota</taxon>
        <taxon>Actinomycetes</taxon>
        <taxon>Pseudonocardiales</taxon>
        <taxon>Pseudonocardiaceae</taxon>
        <taxon>Amycolatopsis</taxon>
    </lineage>
</organism>
<dbReference type="GO" id="GO:0005737">
    <property type="term" value="C:cytoplasm"/>
    <property type="evidence" value="ECO:0007669"/>
    <property type="project" value="UniProtKB-ARBA"/>
</dbReference>
<dbReference type="Gene3D" id="1.10.3630.10">
    <property type="entry name" value="yeast vps74-n-term truncation variant domain like"/>
    <property type="match status" value="1"/>
</dbReference>
<dbReference type="InterPro" id="IPR038261">
    <property type="entry name" value="GPP34-like_sf"/>
</dbReference>
<evidence type="ECO:0000256" key="4">
    <source>
        <dbReference type="ARBA" id="ARBA00023136"/>
    </source>
</evidence>
<dbReference type="EMBL" id="NKYE01000014">
    <property type="protein sequence ID" value="OZM71285.1"/>
    <property type="molecule type" value="Genomic_DNA"/>
</dbReference>
<dbReference type="RefSeq" id="WP_094864588.1">
    <property type="nucleotide sequence ID" value="NZ_NKYE01000014.1"/>
</dbReference>
<keyword evidence="4" id="KW-0472">Membrane</keyword>
<dbReference type="Proteomes" id="UP000242444">
    <property type="component" value="Unassembled WGS sequence"/>
</dbReference>
<evidence type="ECO:0000256" key="3">
    <source>
        <dbReference type="ARBA" id="ARBA00023121"/>
    </source>
</evidence>
<evidence type="ECO:0000313" key="5">
    <source>
        <dbReference type="EMBL" id="OZM71285.1"/>
    </source>
</evidence>
<keyword evidence="2" id="KW-0333">Golgi apparatus</keyword>
<protein>
    <submittedName>
        <fullName evidence="5">GPP34 family phosphoprotein</fullName>
    </submittedName>
</protein>
<dbReference type="GO" id="GO:0070273">
    <property type="term" value="F:phosphatidylinositol-4-phosphate binding"/>
    <property type="evidence" value="ECO:0007669"/>
    <property type="project" value="InterPro"/>
</dbReference>
<dbReference type="GO" id="GO:0012505">
    <property type="term" value="C:endomembrane system"/>
    <property type="evidence" value="ECO:0007669"/>
    <property type="project" value="UniProtKB-ARBA"/>
</dbReference>
<comment type="caution">
    <text evidence="5">The sequence shown here is derived from an EMBL/GenBank/DDBJ whole genome shotgun (WGS) entry which is preliminary data.</text>
</comment>
<evidence type="ECO:0000256" key="1">
    <source>
        <dbReference type="ARBA" id="ARBA00004255"/>
    </source>
</evidence>
<comment type="subcellular location">
    <subcellularLocation>
        <location evidence="1">Golgi apparatus membrane</location>
        <topology evidence="1">Peripheral membrane protein</topology>
        <orientation evidence="1">Cytoplasmic side</orientation>
    </subcellularLocation>
</comment>
<evidence type="ECO:0000313" key="6">
    <source>
        <dbReference type="Proteomes" id="UP000242444"/>
    </source>
</evidence>